<keyword evidence="2" id="KW-1185">Reference proteome</keyword>
<protein>
    <submittedName>
        <fullName evidence="1">Uncharacterized protein</fullName>
    </submittedName>
</protein>
<gene>
    <name evidence="1" type="ORF">HPB49_013817</name>
</gene>
<sequence length="310" mass="33064">MPAPQCNAQRCRRQRREGVCSSISRTQDGPRAWGLLKCLLMVPQATRQVLSVAVYLGITTAAVAEHLADRFAARIPVLLATPPPAAALKYPASCHHPGWVAAQIQELQKQHSAGPKQQSGFRRYRYTADSIADVVATLEDAKSCGDVAMLLLLDVESAFDGLPHTVVKATMDGSHKQGAPRCAVYVRRERLQAEECADMQAVAARQCGRADELCDQLERTRATGAGVFHGVVPTTSQPAWYAAVVRGGMPVRKVNGAGGLSPGTVVPTGGAADSVIRRDHAHMFLTPLVPTATAADNLSAAMKNTVDLVK</sequence>
<evidence type="ECO:0000313" key="1">
    <source>
        <dbReference type="EMBL" id="KAH7941451.1"/>
    </source>
</evidence>
<name>A0ACB8CFI4_DERSI</name>
<proteinExistence type="predicted"/>
<comment type="caution">
    <text evidence="1">The sequence shown here is derived from an EMBL/GenBank/DDBJ whole genome shotgun (WGS) entry which is preliminary data.</text>
</comment>
<dbReference type="EMBL" id="CM023476">
    <property type="protein sequence ID" value="KAH7941451.1"/>
    <property type="molecule type" value="Genomic_DNA"/>
</dbReference>
<organism evidence="1 2">
    <name type="scientific">Dermacentor silvarum</name>
    <name type="common">Tick</name>
    <dbReference type="NCBI Taxonomy" id="543639"/>
    <lineage>
        <taxon>Eukaryota</taxon>
        <taxon>Metazoa</taxon>
        <taxon>Ecdysozoa</taxon>
        <taxon>Arthropoda</taxon>
        <taxon>Chelicerata</taxon>
        <taxon>Arachnida</taxon>
        <taxon>Acari</taxon>
        <taxon>Parasitiformes</taxon>
        <taxon>Ixodida</taxon>
        <taxon>Ixodoidea</taxon>
        <taxon>Ixodidae</taxon>
        <taxon>Rhipicephalinae</taxon>
        <taxon>Dermacentor</taxon>
    </lineage>
</organism>
<dbReference type="Proteomes" id="UP000821865">
    <property type="component" value="Chromosome 7"/>
</dbReference>
<accession>A0ACB8CFI4</accession>
<evidence type="ECO:0000313" key="2">
    <source>
        <dbReference type="Proteomes" id="UP000821865"/>
    </source>
</evidence>
<reference evidence="1" key="1">
    <citation type="submission" date="2020-05" db="EMBL/GenBank/DDBJ databases">
        <title>Large-scale comparative analyses of tick genomes elucidate their genetic diversity and vector capacities.</title>
        <authorList>
            <person name="Jia N."/>
            <person name="Wang J."/>
            <person name="Shi W."/>
            <person name="Du L."/>
            <person name="Sun Y."/>
            <person name="Zhan W."/>
            <person name="Jiang J."/>
            <person name="Wang Q."/>
            <person name="Zhang B."/>
            <person name="Ji P."/>
            <person name="Sakyi L.B."/>
            <person name="Cui X."/>
            <person name="Yuan T."/>
            <person name="Jiang B."/>
            <person name="Yang W."/>
            <person name="Lam T.T.-Y."/>
            <person name="Chang Q."/>
            <person name="Ding S."/>
            <person name="Wang X."/>
            <person name="Zhu J."/>
            <person name="Ruan X."/>
            <person name="Zhao L."/>
            <person name="Wei J."/>
            <person name="Que T."/>
            <person name="Du C."/>
            <person name="Cheng J."/>
            <person name="Dai P."/>
            <person name="Han X."/>
            <person name="Huang E."/>
            <person name="Gao Y."/>
            <person name="Liu J."/>
            <person name="Shao H."/>
            <person name="Ye R."/>
            <person name="Li L."/>
            <person name="Wei W."/>
            <person name="Wang X."/>
            <person name="Wang C."/>
            <person name="Yang T."/>
            <person name="Huo Q."/>
            <person name="Li W."/>
            <person name="Guo W."/>
            <person name="Chen H."/>
            <person name="Zhou L."/>
            <person name="Ni X."/>
            <person name="Tian J."/>
            <person name="Zhou Y."/>
            <person name="Sheng Y."/>
            <person name="Liu T."/>
            <person name="Pan Y."/>
            <person name="Xia L."/>
            <person name="Li J."/>
            <person name="Zhao F."/>
            <person name="Cao W."/>
        </authorList>
    </citation>
    <scope>NUCLEOTIDE SEQUENCE</scope>
    <source>
        <strain evidence="1">Dsil-2018</strain>
    </source>
</reference>